<evidence type="ECO:0000256" key="4">
    <source>
        <dbReference type="ARBA" id="ARBA00005363"/>
    </source>
</evidence>
<evidence type="ECO:0000256" key="5">
    <source>
        <dbReference type="ARBA" id="ARBA00009143"/>
    </source>
</evidence>
<dbReference type="Pfam" id="PF09451">
    <property type="entry name" value="ATG27"/>
    <property type="match status" value="1"/>
</dbReference>
<comment type="caution">
    <text evidence="19">The sequence shown here is derived from an EMBL/GenBank/DDBJ whole genome shotgun (WGS) entry which is preliminary data.</text>
</comment>
<comment type="similarity">
    <text evidence="4">Belongs to the ATG27 family.</text>
</comment>
<organism evidence="19 20">
    <name type="scientific">Botryosphaeria dothidea</name>
    <dbReference type="NCBI Taxonomy" id="55169"/>
    <lineage>
        <taxon>Eukaryota</taxon>
        <taxon>Fungi</taxon>
        <taxon>Dikarya</taxon>
        <taxon>Ascomycota</taxon>
        <taxon>Pezizomycotina</taxon>
        <taxon>Dothideomycetes</taxon>
        <taxon>Dothideomycetes incertae sedis</taxon>
        <taxon>Botryosphaeriales</taxon>
        <taxon>Botryosphaeriaceae</taxon>
        <taxon>Botryosphaeria</taxon>
    </lineage>
</organism>
<keyword evidence="14" id="KW-1015">Disulfide bond</keyword>
<dbReference type="PROSITE" id="PS51914">
    <property type="entry name" value="MRH"/>
    <property type="match status" value="1"/>
</dbReference>
<evidence type="ECO:0000256" key="15">
    <source>
        <dbReference type="ARBA" id="ARBA00023329"/>
    </source>
</evidence>
<dbReference type="InterPro" id="IPR044865">
    <property type="entry name" value="MRH_dom"/>
</dbReference>
<dbReference type="Gene3D" id="3.10.20.550">
    <property type="entry name" value="ASAP complex, SAP18 subunit"/>
    <property type="match status" value="1"/>
</dbReference>
<evidence type="ECO:0000256" key="6">
    <source>
        <dbReference type="ARBA" id="ARBA00013776"/>
    </source>
</evidence>
<dbReference type="InterPro" id="IPR042534">
    <property type="entry name" value="SAP18_sf"/>
</dbReference>
<evidence type="ECO:0000256" key="17">
    <source>
        <dbReference type="SAM" id="Phobius"/>
    </source>
</evidence>
<dbReference type="Proteomes" id="UP000572817">
    <property type="component" value="Unassembled WGS sequence"/>
</dbReference>
<evidence type="ECO:0000259" key="18">
    <source>
        <dbReference type="PROSITE" id="PS51914"/>
    </source>
</evidence>
<feature type="domain" description="MRH" evidence="18">
    <location>
        <begin position="295"/>
        <end position="534"/>
    </location>
</feature>
<keyword evidence="15" id="KW-0968">Cytoplasmic vesicle</keyword>
<reference evidence="19" key="1">
    <citation type="submission" date="2020-04" db="EMBL/GenBank/DDBJ databases">
        <title>Genome Assembly and Annotation of Botryosphaeria dothidea sdau 11-99, a Latent Pathogen of Apple Fruit Ring Rot in China.</title>
        <authorList>
            <person name="Yu C."/>
            <person name="Diao Y."/>
            <person name="Lu Q."/>
            <person name="Zhao J."/>
            <person name="Cui S."/>
            <person name="Peng C."/>
            <person name="He B."/>
            <person name="Liu H."/>
        </authorList>
    </citation>
    <scope>NUCLEOTIDE SEQUENCE [LARGE SCALE GENOMIC DNA]</scope>
    <source>
        <strain evidence="19">Sdau11-99</strain>
    </source>
</reference>
<dbReference type="AlphaFoldDB" id="A0A8H4ISU1"/>
<keyword evidence="19" id="KW-0675">Receptor</keyword>
<dbReference type="PANTHER" id="PTHR13082">
    <property type="entry name" value="SAP18"/>
    <property type="match status" value="1"/>
</dbReference>
<evidence type="ECO:0000256" key="13">
    <source>
        <dbReference type="ARBA" id="ARBA00023136"/>
    </source>
</evidence>
<keyword evidence="20" id="KW-1185">Reference proteome</keyword>
<feature type="region of interest" description="Disordered" evidence="16">
    <location>
        <begin position="478"/>
        <end position="507"/>
    </location>
</feature>
<feature type="compositionally biased region" description="Acidic residues" evidence="16">
    <location>
        <begin position="481"/>
        <end position="500"/>
    </location>
</feature>
<sequence length="621" mass="68016">MSVAPKVDRQTTTPFLLKLFYRSNAFHRLDEFSPHISAPAPPHLQIYTWPTCSLRELAHLLVSALPSLLPDPAIGTRLSFRLIFPDTRAAASARDSGPGRYLSKELGSVVIGGGGPGVDDEDAAAATNGRAALDRLDGDADKTLADARFVIGDYVSCCILPPGADGSVATGPPPASRYPSSRDYGMGRGGPPPRENGLSGYRPPTPSTYIIDRKLHHVEIPARTSFSPNETIVSRITASQNHPARYIQLPPLSSRLQEHLRAIALCNMRRPQNSTTLSAATLLLALPSIVSAVNLDCKDVRVDGKGYDFRELGGPREVHWVQEQPPSILNTTFTIDICANLKPVKGIKKEDQCPTGTRVCGVTTAYNPADNTSSIYKVVPIAGNFASSSGGHLDPKWTALKGSDSNADAEKEGLRLELKGGKYPFNKKGSTKQKALIEFICDRNRTGTEGTVLDGRDTEDEQEEEEKRMRRLARKLRVRDDDEEEGDGDEDDDDDDDDEEKPDKSKALQFVSYKEEDGLDVLRMTWYTKFACDDGGKDGSSPSKSEHWGFFTWMIIIVFLCTAAYLIFGSWLNYERYGARGWDAVPHGDTIRDLPYLVKDFGRRVTSSVQGGGSRGGYSAV</sequence>
<keyword evidence="12" id="KW-0496">Mitochondrion</keyword>
<comment type="subcellular location">
    <subcellularLocation>
        <location evidence="2">Cytoplasmic vesicle membrane</location>
        <topology evidence="2">Single-pass type I membrane protein</topology>
    </subcellularLocation>
    <subcellularLocation>
        <location evidence="3">Golgi apparatus membrane</location>
        <topology evidence="3">Single-pass type I membrane protein</topology>
    </subcellularLocation>
    <subcellularLocation>
        <location evidence="1">Mitochondrion membrane</location>
        <topology evidence="1">Single-pass membrane protein</topology>
    </subcellularLocation>
</comment>
<dbReference type="GO" id="GO:0005634">
    <property type="term" value="C:nucleus"/>
    <property type="evidence" value="ECO:0007669"/>
    <property type="project" value="TreeGrafter"/>
</dbReference>
<feature type="region of interest" description="Disordered" evidence="16">
    <location>
        <begin position="448"/>
        <end position="467"/>
    </location>
</feature>
<evidence type="ECO:0000256" key="1">
    <source>
        <dbReference type="ARBA" id="ARBA00004304"/>
    </source>
</evidence>
<name>A0A8H4ISU1_9PEZI</name>
<dbReference type="PANTHER" id="PTHR13082:SF0">
    <property type="entry name" value="HISTONE DEACETYLASE COMPLEX SUBUNIT SAP18"/>
    <property type="match status" value="1"/>
</dbReference>
<evidence type="ECO:0000256" key="8">
    <source>
        <dbReference type="ARBA" id="ARBA00022729"/>
    </source>
</evidence>
<evidence type="ECO:0000256" key="10">
    <source>
        <dbReference type="ARBA" id="ARBA00023006"/>
    </source>
</evidence>
<dbReference type="Gene3D" id="2.70.130.10">
    <property type="entry name" value="Mannose-6-phosphate receptor binding domain"/>
    <property type="match status" value="1"/>
</dbReference>
<evidence type="ECO:0000256" key="9">
    <source>
        <dbReference type="ARBA" id="ARBA00022989"/>
    </source>
</evidence>
<keyword evidence="7 17" id="KW-0812">Transmembrane</keyword>
<evidence type="ECO:0000256" key="7">
    <source>
        <dbReference type="ARBA" id="ARBA00022692"/>
    </source>
</evidence>
<protein>
    <recommendedName>
        <fullName evidence="6">Autophagy-related protein 27</fullName>
    </recommendedName>
</protein>
<dbReference type="EMBL" id="WWBZ02000051">
    <property type="protein sequence ID" value="KAF4304548.1"/>
    <property type="molecule type" value="Genomic_DNA"/>
</dbReference>
<evidence type="ECO:0000313" key="19">
    <source>
        <dbReference type="EMBL" id="KAF4304548.1"/>
    </source>
</evidence>
<accession>A0A8H4ISU1</accession>
<dbReference type="OrthoDB" id="29460at2759"/>
<dbReference type="Pfam" id="PF06487">
    <property type="entry name" value="SAP18"/>
    <property type="match status" value="1"/>
</dbReference>
<dbReference type="GO" id="GO:0006914">
    <property type="term" value="P:autophagy"/>
    <property type="evidence" value="ECO:0007669"/>
    <property type="project" value="UniProtKB-KW"/>
</dbReference>
<evidence type="ECO:0000256" key="16">
    <source>
        <dbReference type="SAM" id="MobiDB-lite"/>
    </source>
</evidence>
<evidence type="ECO:0000256" key="2">
    <source>
        <dbReference type="ARBA" id="ARBA00004358"/>
    </source>
</evidence>
<evidence type="ECO:0000256" key="11">
    <source>
        <dbReference type="ARBA" id="ARBA00023034"/>
    </source>
</evidence>
<feature type="transmembrane region" description="Helical" evidence="17">
    <location>
        <begin position="550"/>
        <end position="572"/>
    </location>
</feature>
<dbReference type="GO" id="GO:0031966">
    <property type="term" value="C:mitochondrial membrane"/>
    <property type="evidence" value="ECO:0007669"/>
    <property type="project" value="UniProtKB-SubCell"/>
</dbReference>
<proteinExistence type="inferred from homology"/>
<feature type="region of interest" description="Disordered" evidence="16">
    <location>
        <begin position="165"/>
        <end position="203"/>
    </location>
</feature>
<dbReference type="GO" id="GO:0030659">
    <property type="term" value="C:cytoplasmic vesicle membrane"/>
    <property type="evidence" value="ECO:0007669"/>
    <property type="project" value="UniProtKB-SubCell"/>
</dbReference>
<keyword evidence="10" id="KW-0072">Autophagy</keyword>
<evidence type="ECO:0000256" key="12">
    <source>
        <dbReference type="ARBA" id="ARBA00023128"/>
    </source>
</evidence>
<keyword evidence="8" id="KW-0732">Signal</keyword>
<evidence type="ECO:0000256" key="14">
    <source>
        <dbReference type="ARBA" id="ARBA00023157"/>
    </source>
</evidence>
<evidence type="ECO:0000256" key="3">
    <source>
        <dbReference type="ARBA" id="ARBA00004614"/>
    </source>
</evidence>
<gene>
    <name evidence="19" type="ORF">GTA08_BOTSDO08108</name>
</gene>
<dbReference type="GO" id="GO:0000139">
    <property type="term" value="C:Golgi membrane"/>
    <property type="evidence" value="ECO:0007669"/>
    <property type="project" value="UniProtKB-SubCell"/>
</dbReference>
<keyword evidence="11" id="KW-0333">Golgi apparatus</keyword>
<evidence type="ECO:0000313" key="20">
    <source>
        <dbReference type="Proteomes" id="UP000572817"/>
    </source>
</evidence>
<comment type="similarity">
    <text evidence="5">Belongs to the SAP18 family.</text>
</comment>
<keyword evidence="9 17" id="KW-1133">Transmembrane helix</keyword>
<dbReference type="InterPro" id="IPR009011">
    <property type="entry name" value="Man6P_isomerase_rcpt-bd_dom_sf"/>
</dbReference>
<dbReference type="InterPro" id="IPR010516">
    <property type="entry name" value="SAP18"/>
</dbReference>
<keyword evidence="13 17" id="KW-0472">Membrane</keyword>
<dbReference type="InterPro" id="IPR018939">
    <property type="entry name" value="Autophagy-rel_prot_27"/>
</dbReference>